<reference evidence="1" key="1">
    <citation type="submission" date="2022-06" db="EMBL/GenBank/DDBJ databases">
        <title>Phylogenomic reconstructions and comparative analyses of Kickxellomycotina fungi.</title>
        <authorList>
            <person name="Reynolds N.K."/>
            <person name="Stajich J.E."/>
            <person name="Barry K."/>
            <person name="Grigoriev I.V."/>
            <person name="Crous P."/>
            <person name="Smith M.E."/>
        </authorList>
    </citation>
    <scope>NUCLEOTIDE SEQUENCE</scope>
    <source>
        <strain evidence="1">RSA 2271</strain>
    </source>
</reference>
<dbReference type="Proteomes" id="UP001145114">
    <property type="component" value="Unassembled WGS sequence"/>
</dbReference>
<feature type="non-terminal residue" evidence="1">
    <location>
        <position position="382"/>
    </location>
</feature>
<keyword evidence="1" id="KW-0560">Oxidoreductase</keyword>
<comment type="caution">
    <text evidence="1">The sequence shown here is derived from an EMBL/GenBank/DDBJ whole genome shotgun (WGS) entry which is preliminary data.</text>
</comment>
<dbReference type="EMBL" id="JAMZIH010006300">
    <property type="protein sequence ID" value="KAJ1674069.1"/>
    <property type="molecule type" value="Genomic_DNA"/>
</dbReference>
<gene>
    <name evidence="1" type="primary">NDE1_1</name>
    <name evidence="1" type="ORF">EV182_004026</name>
</gene>
<organism evidence="1 2">
    <name type="scientific">Spiromyces aspiralis</name>
    <dbReference type="NCBI Taxonomy" id="68401"/>
    <lineage>
        <taxon>Eukaryota</taxon>
        <taxon>Fungi</taxon>
        <taxon>Fungi incertae sedis</taxon>
        <taxon>Zoopagomycota</taxon>
        <taxon>Kickxellomycotina</taxon>
        <taxon>Kickxellomycetes</taxon>
        <taxon>Kickxellales</taxon>
        <taxon>Kickxellaceae</taxon>
        <taxon>Spiromyces</taxon>
    </lineage>
</organism>
<proteinExistence type="predicted"/>
<dbReference type="EC" id="1.6.5.9" evidence="1"/>
<evidence type="ECO:0000313" key="1">
    <source>
        <dbReference type="EMBL" id="KAJ1674069.1"/>
    </source>
</evidence>
<keyword evidence="2" id="KW-1185">Reference proteome</keyword>
<sequence>MRNARHIFSLFTIAAAGGPAKAILSSPISHRVISTAASQGSKPSGKLWRRLKYFTLFAGATGLSYTSWRIYDARFPASQKPHDPSLKTLVILGTGWGATTVLKNIDTDKYNVVVVSPRNYFLFTPLLPSCTVGTIENRSIMEPVRHIARHKSREVAIYEANCTDINPDSKEIIIQGFTDVQAERPQVKLNYDYLVVAVGAMNNTFNTPGVEEYACFLKEIWDTKKIRQKLIDCIETAAYKGQSEKEKKRLLHMIVVGGGPTGVEYAGELYDFMVDDLRHWYPELTKDIKITLIEALPNVLPMFDKKLIQYTQDTFKANNINILTKTMVKEVREKSIVVQDQNKELVEIPYGLIVWATGNKARPITQKLRERLSVMQDNPRGL</sequence>
<protein>
    <submittedName>
        <fullName evidence="1">NADH:ubiquinone oxidoreductase</fullName>
        <ecNumber evidence="1">1.6.5.9</ecNumber>
    </submittedName>
</protein>
<name>A0ACC1HBX6_9FUNG</name>
<evidence type="ECO:0000313" key="2">
    <source>
        <dbReference type="Proteomes" id="UP001145114"/>
    </source>
</evidence>
<accession>A0ACC1HBX6</accession>